<gene>
    <name evidence="15" type="primary">cphA-2</name>
    <name evidence="15" type="ORF">GlitD10_0695</name>
</gene>
<dbReference type="Gene3D" id="3.90.190.20">
    <property type="entry name" value="Mur ligase, C-terminal domain"/>
    <property type="match status" value="1"/>
</dbReference>
<dbReference type="GO" id="GO:0071161">
    <property type="term" value="F:cyanophycin synthetase activity (L-arginine-adding)"/>
    <property type="evidence" value="ECO:0007669"/>
    <property type="project" value="UniProtKB-EC"/>
</dbReference>
<dbReference type="Gene3D" id="3.30.470.20">
    <property type="entry name" value="ATP-grasp fold, B domain"/>
    <property type="match status" value="2"/>
</dbReference>
<evidence type="ECO:0000256" key="8">
    <source>
        <dbReference type="ARBA" id="ARBA00022741"/>
    </source>
</evidence>
<dbReference type="SUPFAM" id="SSF53623">
    <property type="entry name" value="MurD-like peptide ligases, catalytic domain"/>
    <property type="match status" value="1"/>
</dbReference>
<dbReference type="EMBL" id="CP017675">
    <property type="protein sequence ID" value="APB33009.1"/>
    <property type="molecule type" value="Genomic_DNA"/>
</dbReference>
<dbReference type="GO" id="GO:0046872">
    <property type="term" value="F:metal ion binding"/>
    <property type="evidence" value="ECO:0007669"/>
    <property type="project" value="InterPro"/>
</dbReference>
<dbReference type="GO" id="GO:0005524">
    <property type="term" value="F:ATP binding"/>
    <property type="evidence" value="ECO:0007669"/>
    <property type="project" value="UniProtKB-UniRule"/>
</dbReference>
<dbReference type="Gene3D" id="3.40.1190.10">
    <property type="entry name" value="Mur-like, catalytic domain"/>
    <property type="match status" value="1"/>
</dbReference>
<dbReference type="EC" id="6.3.2.30" evidence="4"/>
<accession>A0A1J0AAT0</accession>
<dbReference type="InterPro" id="IPR013221">
    <property type="entry name" value="Mur_ligase_cen"/>
</dbReference>
<dbReference type="InterPro" id="IPR011810">
    <property type="entry name" value="Cya_phycin_syn"/>
</dbReference>
<dbReference type="STRING" id="1188229.GlitD10_0695"/>
<dbReference type="SUPFAM" id="SSF53244">
    <property type="entry name" value="MurD-like peptide ligases, peptide-binding domain"/>
    <property type="match status" value="1"/>
</dbReference>
<dbReference type="Pfam" id="PF02875">
    <property type="entry name" value="Mur_ligase_C"/>
    <property type="match status" value="1"/>
</dbReference>
<dbReference type="PANTHER" id="PTHR23135:SF18">
    <property type="entry name" value="CYANOPHYCIN SYNTHETASE"/>
    <property type="match status" value="1"/>
</dbReference>
<comment type="function">
    <text evidence="1">Catalyzes the ATP-dependent polymerization of arginine and aspartate to multi-L-arginyl-poly-L-aspartic acid (cyanophycin; a water-insoluble reserve polymer).</text>
</comment>
<name>A0A1J0AAT0_9CYAN</name>
<dbReference type="InterPro" id="IPR004101">
    <property type="entry name" value="Mur_ligase_C"/>
</dbReference>
<keyword evidence="8 13" id="KW-0547">Nucleotide-binding</keyword>
<dbReference type="SUPFAM" id="SSF56059">
    <property type="entry name" value="Glutathione synthetase ATP-binding domain-like"/>
    <property type="match status" value="1"/>
</dbReference>
<evidence type="ECO:0000256" key="2">
    <source>
        <dbReference type="ARBA" id="ARBA00009060"/>
    </source>
</evidence>
<dbReference type="EC" id="6.3.2.29" evidence="5"/>
<evidence type="ECO:0000256" key="13">
    <source>
        <dbReference type="PROSITE-ProRule" id="PRU00409"/>
    </source>
</evidence>
<dbReference type="GO" id="GO:0004326">
    <property type="term" value="F:tetrahydrofolylpolyglutamate synthase activity"/>
    <property type="evidence" value="ECO:0007669"/>
    <property type="project" value="InterPro"/>
</dbReference>
<evidence type="ECO:0000256" key="4">
    <source>
        <dbReference type="ARBA" id="ARBA00012968"/>
    </source>
</evidence>
<comment type="catalytic activity">
    <reaction evidence="12">
        <text>[L-4-(L-arginin-2-N-yl)aspartate](n) + L-aspartate + ATP = [L-4-(L-arginin-2-N-yl)aspartate](n)-L-aspartate + ADP + phosphate + H(+)</text>
        <dbReference type="Rhea" id="RHEA:13277"/>
        <dbReference type="Rhea" id="RHEA-COMP:13728"/>
        <dbReference type="Rhea" id="RHEA-COMP:13733"/>
        <dbReference type="ChEBI" id="CHEBI:15378"/>
        <dbReference type="ChEBI" id="CHEBI:29991"/>
        <dbReference type="ChEBI" id="CHEBI:30616"/>
        <dbReference type="ChEBI" id="CHEBI:43474"/>
        <dbReference type="ChEBI" id="CHEBI:137986"/>
        <dbReference type="ChEBI" id="CHEBI:137990"/>
        <dbReference type="ChEBI" id="CHEBI:456216"/>
        <dbReference type="EC" id="6.3.2.29"/>
    </reaction>
</comment>
<comment type="similarity">
    <text evidence="2">In the C-terminal section; belongs to the MurCDEF family.</text>
</comment>
<sequence length="898" mass="96707">MCNTAGSCPPCCTIVQREETGVELLRILTLAGPNYWSVERPNLIVLRLDLEAKSELKTADIPGFHGGLTRLLPGLESHHCIPGHWGGFLEEVQAGTSLAHVVEHIALELQYIAGMNVGFSRTHWTATAGIALVVFEYEQAEAGRVAGRAAVHLVNTLAQGQDYPLEELIQDLGELRQIRAEAALGPSTEAIVRECEVRGIPWQERAQGMIQFGYGCYQRRIQATQTNFTSILGVELAGDKEGTKRMLAEAGIPIPHGTVIRREQDLAPAIQAVGGYPVVLKPLDGNHGRGITLDIHTLVQAQVAYDLAVAESRAGRVIVERFHRGHDHRILVVNGQVIAVAQRVPAHVTGDGTLTIAELVAQVNRDPQRGEGHDNVLTKIIWDETTESILSHQGYQPGTVLRRGEVAYLKRTANLSTGGTAVDCTDAMHPENVWLAVRAAAAVGLDIAGIDVVTTDITQPLRATDGVVVEVNAAPGFRMHYRPSQGLARNVAAPVVDGLFPTGVPHRVPIIAITGTNGKTTTTRLTAHLVKQMGKVVGFTTTDGTYVGDYLVEPGDNTGPQSARLILNDPLVQVAVLESARGGILRSGLAFAECDVGVVLNVAADHLGSYDIDTIDEMAKVKGVVAEVVRPGGTVVLNADDGRVAAMAERSRGRVAYFSLHADNPILRTHRRRGGLAAGYDQGELWLYQGDWTSRILRAVEVPLTLGGRVPFMIANALAATLAAFAQGVTLEQIRQGLRTFTASATQTPGRMNLIPVGAFHALVDYAHNPHGYAAVADFVRSWHEGLRIGVIGGPGDRRDEDLVQLGEIAGRVFDWVIIKEDDDRRGRSWGEAAELIRAGLTQTGTACRWEMILDETTAIRTALSKATPGSLVVVFPEQVKRALELMRPDGHGLPAQP</sequence>
<dbReference type="PROSITE" id="PS01011">
    <property type="entry name" value="FOLYLPOLYGLU_SYNT_1"/>
    <property type="match status" value="1"/>
</dbReference>
<comment type="catalytic activity">
    <reaction evidence="11">
        <text>[L-4-(L-arginin-2-N-yl)aspartate](n)-L-aspartate + L-arginine + ATP = [L-4-(L-arginin-2-N-yl)aspartate](n+1) + ADP + phosphate + H(+)</text>
        <dbReference type="Rhea" id="RHEA:23888"/>
        <dbReference type="Rhea" id="RHEA-COMP:13732"/>
        <dbReference type="Rhea" id="RHEA-COMP:13733"/>
        <dbReference type="ChEBI" id="CHEBI:15378"/>
        <dbReference type="ChEBI" id="CHEBI:30616"/>
        <dbReference type="ChEBI" id="CHEBI:32682"/>
        <dbReference type="ChEBI" id="CHEBI:43474"/>
        <dbReference type="ChEBI" id="CHEBI:137986"/>
        <dbReference type="ChEBI" id="CHEBI:137990"/>
        <dbReference type="ChEBI" id="CHEBI:456216"/>
        <dbReference type="EC" id="6.3.2.30"/>
    </reaction>
</comment>
<dbReference type="PANTHER" id="PTHR23135">
    <property type="entry name" value="MUR LIGASE FAMILY MEMBER"/>
    <property type="match status" value="1"/>
</dbReference>
<evidence type="ECO:0000256" key="10">
    <source>
        <dbReference type="ARBA" id="ARBA00031353"/>
    </source>
</evidence>
<dbReference type="NCBIfam" id="NF010623">
    <property type="entry name" value="PRK14016.1"/>
    <property type="match status" value="1"/>
</dbReference>
<dbReference type="InterPro" id="IPR036565">
    <property type="entry name" value="Mur-like_cat_sf"/>
</dbReference>
<evidence type="ECO:0000256" key="5">
    <source>
        <dbReference type="ARBA" id="ARBA00013005"/>
    </source>
</evidence>
<dbReference type="Pfam" id="PF18921">
    <property type="entry name" value="Cyanophycin_syn"/>
    <property type="match status" value="1"/>
</dbReference>
<dbReference type="Proteomes" id="UP000180235">
    <property type="component" value="Chromosome"/>
</dbReference>
<protein>
    <recommendedName>
        <fullName evidence="6">Cyanophycin synthetase</fullName>
        <ecNumber evidence="5">6.3.2.29</ecNumber>
        <ecNumber evidence="4">6.3.2.30</ecNumber>
    </recommendedName>
    <alternativeName>
        <fullName evidence="10">Cyanophycin synthase</fullName>
    </alternativeName>
</protein>
<evidence type="ECO:0000313" key="16">
    <source>
        <dbReference type="Proteomes" id="UP000180235"/>
    </source>
</evidence>
<dbReference type="Pfam" id="PF08245">
    <property type="entry name" value="Mur_ligase_M"/>
    <property type="match status" value="1"/>
</dbReference>
<dbReference type="PROSITE" id="PS50975">
    <property type="entry name" value="ATP_GRASP"/>
    <property type="match status" value="1"/>
</dbReference>
<dbReference type="InterPro" id="IPR036615">
    <property type="entry name" value="Mur_ligase_C_dom_sf"/>
</dbReference>
<evidence type="ECO:0000256" key="11">
    <source>
        <dbReference type="ARBA" id="ARBA00048094"/>
    </source>
</evidence>
<dbReference type="Pfam" id="PF08443">
    <property type="entry name" value="RimK"/>
    <property type="match status" value="1"/>
</dbReference>
<evidence type="ECO:0000259" key="14">
    <source>
        <dbReference type="PROSITE" id="PS50975"/>
    </source>
</evidence>
<dbReference type="KEGG" id="glt:GlitD10_0695"/>
<dbReference type="InterPro" id="IPR011761">
    <property type="entry name" value="ATP-grasp"/>
</dbReference>
<comment type="subunit">
    <text evidence="3">Homodimer.</text>
</comment>
<dbReference type="InterPro" id="IPR044019">
    <property type="entry name" value="Cyanophycin_syn_N"/>
</dbReference>
<evidence type="ECO:0000256" key="6">
    <source>
        <dbReference type="ARBA" id="ARBA00022036"/>
    </source>
</evidence>
<dbReference type="GO" id="GO:0071160">
    <property type="term" value="F:cyanophycin synthetase activity (L-aspartate-adding)"/>
    <property type="evidence" value="ECO:0007669"/>
    <property type="project" value="UniProtKB-EC"/>
</dbReference>
<keyword evidence="16" id="KW-1185">Reference proteome</keyword>
<evidence type="ECO:0000313" key="15">
    <source>
        <dbReference type="EMBL" id="APB33009.1"/>
    </source>
</evidence>
<dbReference type="NCBIfam" id="TIGR02068">
    <property type="entry name" value="cya_phycin_syn"/>
    <property type="match status" value="1"/>
</dbReference>
<evidence type="ECO:0000256" key="9">
    <source>
        <dbReference type="ARBA" id="ARBA00022840"/>
    </source>
</evidence>
<keyword evidence="7 15" id="KW-0436">Ligase</keyword>
<proteinExistence type="inferred from homology"/>
<evidence type="ECO:0000256" key="7">
    <source>
        <dbReference type="ARBA" id="ARBA00022598"/>
    </source>
</evidence>
<evidence type="ECO:0000256" key="3">
    <source>
        <dbReference type="ARBA" id="ARBA00011738"/>
    </source>
</evidence>
<dbReference type="InterPro" id="IPR018109">
    <property type="entry name" value="Folylpolyglutamate_synth_CS"/>
</dbReference>
<organism evidence="15 16">
    <name type="scientific">Gloeomargarita lithophora Alchichica-D10</name>
    <dbReference type="NCBI Taxonomy" id="1188229"/>
    <lineage>
        <taxon>Bacteria</taxon>
        <taxon>Bacillati</taxon>
        <taxon>Cyanobacteriota</taxon>
        <taxon>Cyanophyceae</taxon>
        <taxon>Gloeomargaritales</taxon>
        <taxon>Gloeomargaritaceae</taxon>
        <taxon>Gloeomargarita</taxon>
    </lineage>
</organism>
<keyword evidence="9 13" id="KW-0067">ATP-binding</keyword>
<evidence type="ECO:0000256" key="12">
    <source>
        <dbReference type="ARBA" id="ARBA00048425"/>
    </source>
</evidence>
<evidence type="ECO:0000256" key="1">
    <source>
        <dbReference type="ARBA" id="ARBA00003184"/>
    </source>
</evidence>
<feature type="domain" description="ATP-grasp" evidence="14">
    <location>
        <begin position="244"/>
        <end position="500"/>
    </location>
</feature>
<reference evidence="15 16" key="1">
    <citation type="submission" date="2016-10" db="EMBL/GenBank/DDBJ databases">
        <title>Description of Gloeomargarita lithophora gen. nov., sp. nov., a thylakoid-bearing basal-branching cyanobacterium with intracellular carbonates, and proposal for Gloeomargaritales ord. nov.</title>
        <authorList>
            <person name="Moreira D."/>
            <person name="Tavera R."/>
            <person name="Benzerara K."/>
            <person name="Skouri-Panet F."/>
            <person name="Couradeau E."/>
            <person name="Gerard E."/>
            <person name="Loussert C."/>
            <person name="Novelo E."/>
            <person name="Zivanovic Y."/>
            <person name="Lopez-Garcia P."/>
        </authorList>
    </citation>
    <scope>NUCLEOTIDE SEQUENCE [LARGE SCALE GENOMIC DNA]</scope>
    <source>
        <strain evidence="15 16">D10</strain>
    </source>
</reference>
<dbReference type="InterPro" id="IPR013651">
    <property type="entry name" value="ATP-grasp_RimK-type"/>
</dbReference>
<dbReference type="AlphaFoldDB" id="A0A1J0AAT0"/>